<comment type="caution">
    <text evidence="1">The sequence shown here is derived from an EMBL/GenBank/DDBJ whole genome shotgun (WGS) entry which is preliminary data.</text>
</comment>
<keyword evidence="1" id="KW-0614">Plasmid</keyword>
<name>W6RG98_9HYPH</name>
<accession>W6RG98</accession>
<reference evidence="1" key="1">
    <citation type="submission" date="2013-11" db="EMBL/GenBank/DDBJ databases">
        <title>Draft genome sequence of the broad-host-range Rhizobium sp. LPU83 strain, a member of the low-genetic diversity Oregon-like Rhizobium sp. group.</title>
        <authorList>
            <person name="Wibberg D."/>
            <person name="Puehler A."/>
            <person name="Schlueter A."/>
        </authorList>
    </citation>
    <scope>NUCLEOTIDE SEQUENCE [LARGE SCALE GENOMIC DNA]</scope>
    <source>
        <strain evidence="1">LPU83</strain>
        <plasmid evidence="1">pLPU83b</plasmid>
    </source>
</reference>
<evidence type="ECO:0000313" key="1">
    <source>
        <dbReference type="EMBL" id="CDM60242.1"/>
    </source>
</evidence>
<evidence type="ECO:0000313" key="2">
    <source>
        <dbReference type="Proteomes" id="UP000019443"/>
    </source>
</evidence>
<keyword evidence="2" id="KW-1185">Reference proteome</keyword>
<proteinExistence type="predicted"/>
<protein>
    <submittedName>
        <fullName evidence="1">Uncharacterized protein</fullName>
    </submittedName>
</protein>
<sequence>MTQHELPRVDTGLQTFFDLQKSSAMMAPNLSAIRQNVVQPLSGLSGPRHYDVPRGVIRAIIDAI</sequence>
<dbReference type="AlphaFoldDB" id="W6RG98"/>
<gene>
    <name evidence="1" type="ORF">LPU83_pLPU83b_0251</name>
</gene>
<geneLocation type="plasmid" evidence="1">
    <name>pLPU83b</name>
</geneLocation>
<dbReference type="EMBL" id="CBYB010000026">
    <property type="protein sequence ID" value="CDM60242.1"/>
    <property type="molecule type" value="Genomic_DNA"/>
</dbReference>
<organism evidence="1 2">
    <name type="scientific">Rhizobium favelukesii</name>
    <dbReference type="NCBI Taxonomy" id="348824"/>
    <lineage>
        <taxon>Bacteria</taxon>
        <taxon>Pseudomonadati</taxon>
        <taxon>Pseudomonadota</taxon>
        <taxon>Alphaproteobacteria</taxon>
        <taxon>Hyphomicrobiales</taxon>
        <taxon>Rhizobiaceae</taxon>
        <taxon>Rhizobium/Agrobacterium group</taxon>
        <taxon>Rhizobium</taxon>
    </lineage>
</organism>
<dbReference type="Proteomes" id="UP000019443">
    <property type="component" value="Unassembled WGS sequence"/>
</dbReference>